<dbReference type="Gene3D" id="3.40.50.150">
    <property type="entry name" value="Vaccinia Virus protein VP39"/>
    <property type="match status" value="1"/>
</dbReference>
<dbReference type="InterPro" id="IPR029063">
    <property type="entry name" value="SAM-dependent_MTases_sf"/>
</dbReference>
<dbReference type="GO" id="GO:0032259">
    <property type="term" value="P:methylation"/>
    <property type="evidence" value="ECO:0007669"/>
    <property type="project" value="UniProtKB-KW"/>
</dbReference>
<reference evidence="2 3" key="1">
    <citation type="journal article" date="2019" name="Int. J. Syst. Evol. Microbiol.">
        <title>The Global Catalogue of Microorganisms (GCM) 10K type strain sequencing project: providing services to taxonomists for standard genome sequencing and annotation.</title>
        <authorList>
            <consortium name="The Broad Institute Genomics Platform"/>
            <consortium name="The Broad Institute Genome Sequencing Center for Infectious Disease"/>
            <person name="Wu L."/>
            <person name="Ma J."/>
        </authorList>
    </citation>
    <scope>NUCLEOTIDE SEQUENCE [LARGE SCALE GENOMIC DNA]</scope>
    <source>
        <strain evidence="2 3">CGMCC 1.3239</strain>
    </source>
</reference>
<keyword evidence="2" id="KW-0808">Transferase</keyword>
<comment type="caution">
    <text evidence="2">The sequence shown here is derived from an EMBL/GenBank/DDBJ whole genome shotgun (WGS) entry which is preliminary data.</text>
</comment>
<name>A0ABD5S6S6_9EURY</name>
<evidence type="ECO:0000313" key="3">
    <source>
        <dbReference type="Proteomes" id="UP001596442"/>
    </source>
</evidence>
<accession>A0ABD5S6S6</accession>
<feature type="domain" description="Methyltransferase FkbM" evidence="1">
    <location>
        <begin position="4"/>
        <end position="82"/>
    </location>
</feature>
<evidence type="ECO:0000259" key="1">
    <source>
        <dbReference type="Pfam" id="PF05050"/>
    </source>
</evidence>
<gene>
    <name evidence="2" type="ORF">ACFQEU_01440</name>
</gene>
<dbReference type="GO" id="GO:0008168">
    <property type="term" value="F:methyltransferase activity"/>
    <property type="evidence" value="ECO:0007669"/>
    <property type="project" value="UniProtKB-KW"/>
</dbReference>
<dbReference type="Pfam" id="PF05050">
    <property type="entry name" value="Methyltransf_21"/>
    <property type="match status" value="1"/>
</dbReference>
<keyword evidence="2" id="KW-0489">Methyltransferase</keyword>
<dbReference type="SUPFAM" id="SSF53335">
    <property type="entry name" value="S-adenosyl-L-methionine-dependent methyltransferases"/>
    <property type="match status" value="1"/>
</dbReference>
<dbReference type="EMBL" id="JBHSWW010000007">
    <property type="protein sequence ID" value="MFC6752138.1"/>
    <property type="molecule type" value="Genomic_DNA"/>
</dbReference>
<organism evidence="2 3">
    <name type="scientific">Halorubrum tibetense</name>
    <dbReference type="NCBI Taxonomy" id="175631"/>
    <lineage>
        <taxon>Archaea</taxon>
        <taxon>Methanobacteriati</taxon>
        <taxon>Methanobacteriota</taxon>
        <taxon>Stenosarchaea group</taxon>
        <taxon>Halobacteria</taxon>
        <taxon>Halobacteriales</taxon>
        <taxon>Haloferacaceae</taxon>
        <taxon>Halorubrum</taxon>
    </lineage>
</organism>
<dbReference type="InterPro" id="IPR006342">
    <property type="entry name" value="FkbM_mtfrase"/>
</dbReference>
<sequence>MSGVYGEGPDDTVRVHAAAGDTLVADGEIPPPDVLKTDTEGTEAAVLRGLEATIREHRPRVIYCEVHTDTAAVKELLCGLGYAHEPLRSAPPILRAVPRT</sequence>
<proteinExistence type="predicted"/>
<protein>
    <submittedName>
        <fullName evidence="2">FkbM family methyltransferase</fullName>
    </submittedName>
</protein>
<dbReference type="AlphaFoldDB" id="A0ABD5S6S6"/>
<dbReference type="RefSeq" id="WP_379778495.1">
    <property type="nucleotide sequence ID" value="NZ_JBHSWW010000007.1"/>
</dbReference>
<dbReference type="NCBIfam" id="TIGR01444">
    <property type="entry name" value="fkbM_fam"/>
    <property type="match status" value="1"/>
</dbReference>
<dbReference type="Proteomes" id="UP001596442">
    <property type="component" value="Unassembled WGS sequence"/>
</dbReference>
<evidence type="ECO:0000313" key="2">
    <source>
        <dbReference type="EMBL" id="MFC6752138.1"/>
    </source>
</evidence>
<keyword evidence="3" id="KW-1185">Reference proteome</keyword>